<name>G0V3D9_TRYCI</name>
<organism evidence="1">
    <name type="scientific">Trypanosoma congolense (strain IL3000)</name>
    <dbReference type="NCBI Taxonomy" id="1068625"/>
    <lineage>
        <taxon>Eukaryota</taxon>
        <taxon>Discoba</taxon>
        <taxon>Euglenozoa</taxon>
        <taxon>Kinetoplastea</taxon>
        <taxon>Metakinetoplastina</taxon>
        <taxon>Trypanosomatida</taxon>
        <taxon>Trypanosomatidae</taxon>
        <taxon>Trypanosoma</taxon>
        <taxon>Nannomonas</taxon>
    </lineage>
</organism>
<accession>G0V3D9</accession>
<reference evidence="1" key="1">
    <citation type="journal article" date="2012" name="Proc. Natl. Acad. Sci. U.S.A.">
        <title>Antigenic diversity is generated by distinct evolutionary mechanisms in African trypanosome species.</title>
        <authorList>
            <person name="Jackson A.P."/>
            <person name="Berry A."/>
            <person name="Aslett M."/>
            <person name="Allison H.C."/>
            <person name="Burton P."/>
            <person name="Vavrova-Anderson J."/>
            <person name="Brown R."/>
            <person name="Browne H."/>
            <person name="Corton N."/>
            <person name="Hauser H."/>
            <person name="Gamble J."/>
            <person name="Gilderthorp R."/>
            <person name="Marcello L."/>
            <person name="McQuillan J."/>
            <person name="Otto T.D."/>
            <person name="Quail M.A."/>
            <person name="Sanders M.J."/>
            <person name="van Tonder A."/>
            <person name="Ginger M.L."/>
            <person name="Field M.C."/>
            <person name="Barry J.D."/>
            <person name="Hertz-Fowler C."/>
            <person name="Berriman M."/>
        </authorList>
    </citation>
    <scope>NUCLEOTIDE SEQUENCE</scope>
    <source>
        <strain evidence="1">IL3000</strain>
    </source>
</reference>
<sequence>MSILGFMRLFSRGPSAGSHDIVEEDLQEQACPTHENQRQQEEPDYLEMDYEQEMEDCARYTFSAEPLRSTDQLAGLRPRGYHPPRRSSRGDISLNRFASLSYDCVSLRLLLGEARRMHMAHAGNCQNARKKTKECWRQLVMTIADQLGHMSFDQVRRNIACVRLFDLPPHDDYNLDNADTGSNVDVKGRASAFTLHYGRGNDRARALQERKQWLLRRLRERNTLFWTGDEPSYGQEGRWPSVFALEPSPSHHSHWKGSGSRFGSARESSAINPLGATIVSSYRDKSEENFSSGLSSCGSSLLMNSEDDSDDIDSDVEMVAASGGDSERFAAAGRLIVGPCG</sequence>
<dbReference type="VEuPathDB" id="TriTrypDB:TcIL3000.11.16760"/>
<dbReference type="AlphaFoldDB" id="G0V3D9"/>
<gene>
    <name evidence="1" type="ORF">TCIL3000_11_16760</name>
</gene>
<dbReference type="EMBL" id="HE575324">
    <property type="protein sequence ID" value="CCC96162.1"/>
    <property type="molecule type" value="Genomic_DNA"/>
</dbReference>
<evidence type="ECO:0000313" key="1">
    <source>
        <dbReference type="EMBL" id="CCC96162.1"/>
    </source>
</evidence>
<protein>
    <submittedName>
        <fullName evidence="1">Uncharacterized protein TCIL3000_11_16760</fullName>
    </submittedName>
</protein>
<proteinExistence type="predicted"/>